<accession>A0A4Y7LNQ2</accession>
<feature type="domain" description="UDENN" evidence="3">
    <location>
        <begin position="103"/>
        <end position="603"/>
    </location>
</feature>
<proteinExistence type="evidence at transcript level"/>
<dbReference type="Gene3D" id="3.40.50.11500">
    <property type="match status" value="1"/>
</dbReference>
<dbReference type="GO" id="GO:0005085">
    <property type="term" value="F:guanyl-nucleotide exchange factor activity"/>
    <property type="evidence" value="ECO:0007669"/>
    <property type="project" value="InterPro"/>
</dbReference>
<evidence type="ECO:0000256" key="1">
    <source>
        <dbReference type="ARBA" id="ARBA00007159"/>
    </source>
</evidence>
<sequence length="682" mass="76199">MAGLEDVDTADATISNSIDKTARVDSSDKDSDASYLSDVEEVDHMKTSRVVEELMFDDSYFRQEQKPDGDNAHETQDTCDGEAEESADSTPRNPWERLADWIHCFCVVTFDLEIGQMIEEIYPSHVVLSEQDKTSICYLAFPDSNSGCMGDTQFHFRIKQQQCAASATASAEGSQIDLSASNNNLKSHSKYNQLCQPAFRADPTHWWGFAYFRQVKDRNLRRGYFQKSLVIVTRLPFVELFQEVMAVIAPEFFDKGSVCLEISAKEIDQWPRPQPGLVLNLPLLGTLFQVKIPSFSAATSPVSGDHASLPGSPAKMTTGSLMRRRCLIATDVDLYTALASLLPHLQMLWELLLCGEPLVVMATSPAVCSYVVQALVNLIHPLQYSLDYRPFFTIHDTEFKEYTGRPSTESPPPVLLGVTNPFFAKALQHWPHIIRIGTESSNGAGLKIRVSKSHQTGGIGPTGGANPSKLESKPGVYTSYKPHLQKDKVLLKAIAKGVQTRRPSQVQSALIRRHFLELTQSFIIPLERYIVRLMPLQKSISPYKAVPGLSPFKAEEFLASVEHCGPQLTTGVKGDWTGLYRRFLRTPNFDSWSKQRHLEANQKLRALQMEALSQSDMASWLRGKREVEVVDMVLRIREKLDSALAEGEALPVSPQTRQHLQGQLDTVLNSLPEDLRSVLKAS</sequence>
<gene>
    <name evidence="4" type="primary">EOG090X031T</name>
</gene>
<dbReference type="GO" id="GO:0055037">
    <property type="term" value="C:recycling endosome"/>
    <property type="evidence" value="ECO:0007669"/>
    <property type="project" value="TreeGrafter"/>
</dbReference>
<dbReference type="InterPro" id="IPR037516">
    <property type="entry name" value="Tripartite_DENN"/>
</dbReference>
<dbReference type="InterPro" id="IPR043153">
    <property type="entry name" value="DENN_C"/>
</dbReference>
<reference evidence="4" key="1">
    <citation type="submission" date="2018-08" db="EMBL/GenBank/DDBJ databases">
        <authorList>
            <person name="Cornetti L."/>
        </authorList>
    </citation>
    <scope>NUCLEOTIDE SEQUENCE</scope>
    <source>
        <strain evidence="4">FI-BAL1-1</strain>
    </source>
</reference>
<feature type="region of interest" description="Disordered" evidence="2">
    <location>
        <begin position="1"/>
        <end position="35"/>
    </location>
</feature>
<name>A0A4Y7LNQ2_9CRUS</name>
<dbReference type="InterPro" id="IPR024224">
    <property type="entry name" value="DENND6"/>
</dbReference>
<evidence type="ECO:0000259" key="3">
    <source>
        <dbReference type="PROSITE" id="PS50211"/>
    </source>
</evidence>
<evidence type="ECO:0000313" key="4">
    <source>
        <dbReference type="EMBL" id="SVE69694.1"/>
    </source>
</evidence>
<organism evidence="4">
    <name type="scientific">Eubosmina coregoni</name>
    <dbReference type="NCBI Taxonomy" id="186181"/>
    <lineage>
        <taxon>Eukaryota</taxon>
        <taxon>Metazoa</taxon>
        <taxon>Ecdysozoa</taxon>
        <taxon>Arthropoda</taxon>
        <taxon>Crustacea</taxon>
        <taxon>Branchiopoda</taxon>
        <taxon>Diplostraca</taxon>
        <taxon>Cladocera</taxon>
        <taxon>Anomopoda</taxon>
        <taxon>Bosminidae</taxon>
        <taxon>Eubosmina</taxon>
    </lineage>
</organism>
<protein>
    <submittedName>
        <fullName evidence="4">EOG090X031T</fullName>
    </submittedName>
</protein>
<feature type="region of interest" description="Disordered" evidence="2">
    <location>
        <begin position="452"/>
        <end position="472"/>
    </location>
</feature>
<feature type="compositionally biased region" description="Acidic residues" evidence="2">
    <location>
        <begin position="77"/>
        <end position="87"/>
    </location>
</feature>
<dbReference type="Pfam" id="PF09794">
    <property type="entry name" value="Avl9"/>
    <property type="match status" value="1"/>
</dbReference>
<dbReference type="PANTHER" id="PTHR13677">
    <property type="entry name" value="LD41638P"/>
    <property type="match status" value="1"/>
</dbReference>
<feature type="compositionally biased region" description="Basic and acidic residues" evidence="2">
    <location>
        <begin position="61"/>
        <end position="76"/>
    </location>
</feature>
<dbReference type="PANTHER" id="PTHR13677:SF0">
    <property type="entry name" value="LD41638P"/>
    <property type="match status" value="1"/>
</dbReference>
<feature type="region of interest" description="Disordered" evidence="2">
    <location>
        <begin position="61"/>
        <end position="92"/>
    </location>
</feature>
<dbReference type="EMBL" id="LR000075">
    <property type="protein sequence ID" value="SVE69694.1"/>
    <property type="molecule type" value="mRNA"/>
</dbReference>
<evidence type="ECO:0000256" key="2">
    <source>
        <dbReference type="SAM" id="MobiDB-lite"/>
    </source>
</evidence>
<comment type="similarity">
    <text evidence="1">Belongs to the DENND6 family.</text>
</comment>
<feature type="compositionally biased region" description="Basic and acidic residues" evidence="2">
    <location>
        <begin position="20"/>
        <end position="32"/>
    </location>
</feature>
<dbReference type="PROSITE" id="PS50211">
    <property type="entry name" value="DENN"/>
    <property type="match status" value="1"/>
</dbReference>
<dbReference type="InterPro" id="IPR018307">
    <property type="entry name" value="ABL9/DENND6_dom"/>
</dbReference>
<dbReference type="AlphaFoldDB" id="A0A4Y7LNQ2"/>